<keyword evidence="2" id="KW-1185">Reference proteome</keyword>
<dbReference type="EMBL" id="JH795945">
    <property type="protein sequence ID" value="EJT96456.1"/>
    <property type="molecule type" value="Genomic_DNA"/>
</dbReference>
<protein>
    <submittedName>
        <fullName evidence="1">Uncharacterized protein</fullName>
    </submittedName>
</protein>
<sequence>MTSPAAMLIYRGTWVAFERLASLEEFVVLCTVPARSKRALIVHLERRNIDAYIYTWTHPMSSVRRAPAFPRSVPMHQLPQGSRRLEEDT</sequence>
<gene>
    <name evidence="1" type="ORF">DACRYDRAFT_92158</name>
</gene>
<dbReference type="HOGENOM" id="CLU_2454706_0_0_1"/>
<reference evidence="1 2" key="1">
    <citation type="journal article" date="2012" name="Science">
        <title>The Paleozoic origin of enzymatic lignin decomposition reconstructed from 31 fungal genomes.</title>
        <authorList>
            <person name="Floudas D."/>
            <person name="Binder M."/>
            <person name="Riley R."/>
            <person name="Barry K."/>
            <person name="Blanchette R.A."/>
            <person name="Henrissat B."/>
            <person name="Martinez A.T."/>
            <person name="Otillar R."/>
            <person name="Spatafora J.W."/>
            <person name="Yadav J.S."/>
            <person name="Aerts A."/>
            <person name="Benoit I."/>
            <person name="Boyd A."/>
            <person name="Carlson A."/>
            <person name="Copeland A."/>
            <person name="Coutinho P.M."/>
            <person name="de Vries R.P."/>
            <person name="Ferreira P."/>
            <person name="Findley K."/>
            <person name="Foster B."/>
            <person name="Gaskell J."/>
            <person name="Glotzer D."/>
            <person name="Gorecki P."/>
            <person name="Heitman J."/>
            <person name="Hesse C."/>
            <person name="Hori C."/>
            <person name="Igarashi K."/>
            <person name="Jurgens J.A."/>
            <person name="Kallen N."/>
            <person name="Kersten P."/>
            <person name="Kohler A."/>
            <person name="Kuees U."/>
            <person name="Kumar T.K.A."/>
            <person name="Kuo A."/>
            <person name="LaButti K."/>
            <person name="Larrondo L.F."/>
            <person name="Lindquist E."/>
            <person name="Ling A."/>
            <person name="Lombard V."/>
            <person name="Lucas S."/>
            <person name="Lundell T."/>
            <person name="Martin R."/>
            <person name="McLaughlin D.J."/>
            <person name="Morgenstern I."/>
            <person name="Morin E."/>
            <person name="Murat C."/>
            <person name="Nagy L.G."/>
            <person name="Nolan M."/>
            <person name="Ohm R.A."/>
            <person name="Patyshakuliyeva A."/>
            <person name="Rokas A."/>
            <person name="Ruiz-Duenas F.J."/>
            <person name="Sabat G."/>
            <person name="Salamov A."/>
            <person name="Samejima M."/>
            <person name="Schmutz J."/>
            <person name="Slot J.C."/>
            <person name="St John F."/>
            <person name="Stenlid J."/>
            <person name="Sun H."/>
            <person name="Sun S."/>
            <person name="Syed K."/>
            <person name="Tsang A."/>
            <person name="Wiebenga A."/>
            <person name="Young D."/>
            <person name="Pisabarro A."/>
            <person name="Eastwood D.C."/>
            <person name="Martin F."/>
            <person name="Cullen D."/>
            <person name="Grigoriev I.V."/>
            <person name="Hibbett D.S."/>
        </authorList>
    </citation>
    <scope>NUCLEOTIDE SEQUENCE [LARGE SCALE GENOMIC DNA]</scope>
    <source>
        <strain evidence="1 2">DJM-731 SS1</strain>
    </source>
</reference>
<accession>M5FT70</accession>
<dbReference type="Proteomes" id="UP000030653">
    <property type="component" value="Unassembled WGS sequence"/>
</dbReference>
<dbReference type="AlphaFoldDB" id="M5FT70"/>
<evidence type="ECO:0000313" key="1">
    <source>
        <dbReference type="EMBL" id="EJT96456.1"/>
    </source>
</evidence>
<dbReference type="GeneID" id="63692107"/>
<name>M5FT70_DACPD</name>
<evidence type="ECO:0000313" key="2">
    <source>
        <dbReference type="Proteomes" id="UP000030653"/>
    </source>
</evidence>
<organism evidence="1 2">
    <name type="scientific">Dacryopinax primogenitus (strain DJM 731)</name>
    <name type="common">Brown rot fungus</name>
    <dbReference type="NCBI Taxonomy" id="1858805"/>
    <lineage>
        <taxon>Eukaryota</taxon>
        <taxon>Fungi</taxon>
        <taxon>Dikarya</taxon>
        <taxon>Basidiomycota</taxon>
        <taxon>Agaricomycotina</taxon>
        <taxon>Dacrymycetes</taxon>
        <taxon>Dacrymycetales</taxon>
        <taxon>Dacrymycetaceae</taxon>
        <taxon>Dacryopinax</taxon>
    </lineage>
</organism>
<dbReference type="RefSeq" id="XP_040623354.1">
    <property type="nucleotide sequence ID" value="XM_040777045.1"/>
</dbReference>
<proteinExistence type="predicted"/>